<dbReference type="Proteomes" id="UP000515158">
    <property type="component" value="Unplaced"/>
</dbReference>
<gene>
    <name evidence="8" type="primary">LOC117644721</name>
</gene>
<proteinExistence type="inferred from homology"/>
<evidence type="ECO:0000256" key="1">
    <source>
        <dbReference type="ARBA" id="ARBA00004138"/>
    </source>
</evidence>
<dbReference type="GO" id="GO:0035082">
    <property type="term" value="P:axoneme assembly"/>
    <property type="evidence" value="ECO:0007669"/>
    <property type="project" value="InterPro"/>
</dbReference>
<dbReference type="GO" id="GO:0005879">
    <property type="term" value="C:axonemal microtubule"/>
    <property type="evidence" value="ECO:0007669"/>
    <property type="project" value="InterPro"/>
</dbReference>
<dbReference type="RefSeq" id="XP_034240226.1">
    <property type="nucleotide sequence ID" value="XM_034384335.1"/>
</dbReference>
<accession>A0A6P8YT05</accession>
<keyword evidence="3" id="KW-0963">Cytoplasm</keyword>
<dbReference type="Pfam" id="PF14892">
    <property type="entry name" value="PIRC1_2"/>
    <property type="match status" value="1"/>
</dbReference>
<evidence type="ECO:0000313" key="7">
    <source>
        <dbReference type="Proteomes" id="UP000515158"/>
    </source>
</evidence>
<evidence type="ECO:0000256" key="5">
    <source>
        <dbReference type="ARBA" id="ARBA00023273"/>
    </source>
</evidence>
<evidence type="ECO:0000256" key="2">
    <source>
        <dbReference type="ARBA" id="ARBA00004245"/>
    </source>
</evidence>
<dbReference type="PANTHER" id="PTHR20899">
    <property type="entry name" value="PIERCE HOMOLOG"/>
    <property type="match status" value="1"/>
</dbReference>
<dbReference type="PANTHER" id="PTHR20899:SF1">
    <property type="entry name" value="PIERCER OF MICROTUBULE WALL 1 PROTEIN"/>
    <property type="match status" value="1"/>
</dbReference>
<keyword evidence="4" id="KW-0206">Cytoskeleton</keyword>
<dbReference type="InterPro" id="IPR026507">
    <property type="entry name" value="PIRC1/2"/>
</dbReference>
<organism evidence="8">
    <name type="scientific">Thrips palmi</name>
    <name type="common">Melon thrips</name>
    <dbReference type="NCBI Taxonomy" id="161013"/>
    <lineage>
        <taxon>Eukaryota</taxon>
        <taxon>Metazoa</taxon>
        <taxon>Ecdysozoa</taxon>
        <taxon>Arthropoda</taxon>
        <taxon>Hexapoda</taxon>
        <taxon>Insecta</taxon>
        <taxon>Pterygota</taxon>
        <taxon>Neoptera</taxon>
        <taxon>Paraneoptera</taxon>
        <taxon>Thysanoptera</taxon>
        <taxon>Terebrantia</taxon>
        <taxon>Thripoidea</taxon>
        <taxon>Thripidae</taxon>
        <taxon>Thrips</taxon>
    </lineage>
</organism>
<dbReference type="InParanoid" id="A0A6P8YT05"/>
<name>A0A6P8YT05_THRPL</name>
<keyword evidence="5" id="KW-0966">Cell projection</keyword>
<dbReference type="OrthoDB" id="546383at2759"/>
<protein>
    <submittedName>
        <fullName evidence="8">UPF0691 protein C9orf116 homolog</fullName>
    </submittedName>
</protein>
<dbReference type="AlphaFoldDB" id="A0A6P8YT05"/>
<evidence type="ECO:0000256" key="4">
    <source>
        <dbReference type="ARBA" id="ARBA00023212"/>
    </source>
</evidence>
<comment type="similarity">
    <text evidence="6">Belongs to the PIERCE1 family.</text>
</comment>
<dbReference type="KEGG" id="tpal:117644721"/>
<sequence length="126" mass="14340">MSNCVTGGAHGSHLKTSDLYWTYNLPKRFDNPTWFSGYGVQAECQNPMYRRTSQDYGWLPPSIHTVPVIFRPQDATFSNTYAKFGMYRNYSLNATPNPNSSIPWTRGAADKNRHSSLIAVFKQPGW</sequence>
<comment type="subcellular location">
    <subcellularLocation>
        <location evidence="1">Cell projection</location>
        <location evidence="1">Cilium</location>
    </subcellularLocation>
    <subcellularLocation>
        <location evidence="2">Cytoplasm</location>
        <location evidence="2">Cytoskeleton</location>
    </subcellularLocation>
</comment>
<keyword evidence="7" id="KW-1185">Reference proteome</keyword>
<dbReference type="GeneID" id="117644721"/>
<evidence type="ECO:0000313" key="8">
    <source>
        <dbReference type="RefSeq" id="XP_034240226.1"/>
    </source>
</evidence>
<reference evidence="8" key="1">
    <citation type="submission" date="2025-08" db="UniProtKB">
        <authorList>
            <consortium name="RefSeq"/>
        </authorList>
    </citation>
    <scope>IDENTIFICATION</scope>
    <source>
        <tissue evidence="8">Total insect</tissue>
    </source>
</reference>
<evidence type="ECO:0000256" key="3">
    <source>
        <dbReference type="ARBA" id="ARBA00022490"/>
    </source>
</evidence>
<evidence type="ECO:0000256" key="6">
    <source>
        <dbReference type="ARBA" id="ARBA00038014"/>
    </source>
</evidence>
<dbReference type="FunCoup" id="A0A6P8YT05">
    <property type="interactions" value="1"/>
</dbReference>